<dbReference type="GO" id="GO:0005886">
    <property type="term" value="C:plasma membrane"/>
    <property type="evidence" value="ECO:0007669"/>
    <property type="project" value="UniProtKB-SubCell"/>
</dbReference>
<keyword evidence="7" id="KW-0573">Peptidoglycan synthesis</keyword>
<evidence type="ECO:0000256" key="10">
    <source>
        <dbReference type="ARBA" id="ARBA00023316"/>
    </source>
</evidence>
<proteinExistence type="predicted"/>
<dbReference type="eggNOG" id="COG0768">
    <property type="taxonomic scope" value="Bacteria"/>
</dbReference>
<evidence type="ECO:0000256" key="1">
    <source>
        <dbReference type="ARBA" id="ARBA00004167"/>
    </source>
</evidence>
<evidence type="ECO:0000256" key="8">
    <source>
        <dbReference type="ARBA" id="ARBA00022989"/>
    </source>
</evidence>
<dbReference type="Proteomes" id="UP000001505">
    <property type="component" value="Chromosome"/>
</dbReference>
<organism evidence="14 15">
    <name type="scientific">Waddlia chondrophila (strain ATCC VR-1470 / WSU 86-1044)</name>
    <dbReference type="NCBI Taxonomy" id="716544"/>
    <lineage>
        <taxon>Bacteria</taxon>
        <taxon>Pseudomonadati</taxon>
        <taxon>Chlamydiota</taxon>
        <taxon>Chlamydiia</taxon>
        <taxon>Parachlamydiales</taxon>
        <taxon>Waddliaceae</taxon>
        <taxon>Waddlia</taxon>
    </lineage>
</organism>
<dbReference type="EMBL" id="CP001928">
    <property type="protein sequence ID" value="ADI39267.1"/>
    <property type="molecule type" value="Genomic_DNA"/>
</dbReference>
<dbReference type="KEGG" id="wch:wcw_1931"/>
<dbReference type="Gene3D" id="3.90.1310.10">
    <property type="entry name" value="Penicillin-binding protein 2a (Domain 2)"/>
    <property type="match status" value="1"/>
</dbReference>
<dbReference type="Pfam" id="PF00905">
    <property type="entry name" value="Transpeptidase"/>
    <property type="match status" value="1"/>
</dbReference>
<dbReference type="STRING" id="716544.wcw_1931"/>
<evidence type="ECO:0000256" key="11">
    <source>
        <dbReference type="SAM" id="Phobius"/>
    </source>
</evidence>
<dbReference type="InterPro" id="IPR001460">
    <property type="entry name" value="PCN-bd_Tpept"/>
</dbReference>
<evidence type="ECO:0000256" key="4">
    <source>
        <dbReference type="ARBA" id="ARBA00022645"/>
    </source>
</evidence>
<evidence type="ECO:0000256" key="2">
    <source>
        <dbReference type="ARBA" id="ARBA00004236"/>
    </source>
</evidence>
<keyword evidence="15" id="KW-1185">Reference proteome</keyword>
<dbReference type="GO" id="GO:0009252">
    <property type="term" value="P:peptidoglycan biosynthetic process"/>
    <property type="evidence" value="ECO:0007669"/>
    <property type="project" value="UniProtKB-KW"/>
</dbReference>
<dbReference type="InterPro" id="IPR005311">
    <property type="entry name" value="PBP_dimer"/>
</dbReference>
<evidence type="ECO:0000259" key="12">
    <source>
        <dbReference type="Pfam" id="PF00905"/>
    </source>
</evidence>
<dbReference type="HOGENOM" id="CLU_004701_0_0_0"/>
<evidence type="ECO:0000256" key="3">
    <source>
        <dbReference type="ARBA" id="ARBA00022475"/>
    </source>
</evidence>
<dbReference type="OrthoDB" id="9770103at2"/>
<dbReference type="Gene3D" id="3.40.710.10">
    <property type="entry name" value="DD-peptidase/beta-lactamase superfamily"/>
    <property type="match status" value="2"/>
</dbReference>
<dbReference type="PANTHER" id="PTHR30627:SF2">
    <property type="entry name" value="PEPTIDOGLYCAN D,D-TRANSPEPTIDASE MRDA"/>
    <property type="match status" value="1"/>
</dbReference>
<keyword evidence="5 11" id="KW-0812">Transmembrane</keyword>
<keyword evidence="4" id="KW-0378">Hydrolase</keyword>
<evidence type="ECO:0000256" key="6">
    <source>
        <dbReference type="ARBA" id="ARBA00022960"/>
    </source>
</evidence>
<dbReference type="SUPFAM" id="SSF56601">
    <property type="entry name" value="beta-lactamase/transpeptidase-like"/>
    <property type="match status" value="2"/>
</dbReference>
<keyword evidence="9 11" id="KW-0472">Membrane</keyword>
<dbReference type="GO" id="GO:0071555">
    <property type="term" value="P:cell wall organization"/>
    <property type="evidence" value="ECO:0007669"/>
    <property type="project" value="UniProtKB-KW"/>
</dbReference>
<feature type="domain" description="Penicillin-binding protein dimerisation" evidence="13">
    <location>
        <begin position="64"/>
        <end position="224"/>
    </location>
</feature>
<dbReference type="GO" id="GO:0008360">
    <property type="term" value="P:regulation of cell shape"/>
    <property type="evidence" value="ECO:0007669"/>
    <property type="project" value="UniProtKB-KW"/>
</dbReference>
<dbReference type="GO" id="GO:0008658">
    <property type="term" value="F:penicillin binding"/>
    <property type="evidence" value="ECO:0007669"/>
    <property type="project" value="InterPro"/>
</dbReference>
<keyword evidence="4" id="KW-0121">Carboxypeptidase</keyword>
<dbReference type="GO" id="GO:0071972">
    <property type="term" value="F:peptidoglycan L,D-transpeptidase activity"/>
    <property type="evidence" value="ECO:0007669"/>
    <property type="project" value="TreeGrafter"/>
</dbReference>
<evidence type="ECO:0000256" key="7">
    <source>
        <dbReference type="ARBA" id="ARBA00022984"/>
    </source>
</evidence>
<dbReference type="Pfam" id="PF03717">
    <property type="entry name" value="PBP_dimer"/>
    <property type="match status" value="2"/>
</dbReference>
<dbReference type="InterPro" id="IPR050515">
    <property type="entry name" value="Beta-lactam/transpept"/>
</dbReference>
<evidence type="ECO:0000256" key="9">
    <source>
        <dbReference type="ARBA" id="ARBA00023136"/>
    </source>
</evidence>
<feature type="domain" description="Penicillin-binding protein dimerisation" evidence="13">
    <location>
        <begin position="244"/>
        <end position="294"/>
    </location>
</feature>
<dbReference type="InterPro" id="IPR036138">
    <property type="entry name" value="PBP_dimer_sf"/>
</dbReference>
<keyword evidence="4" id="KW-0645">Protease</keyword>
<comment type="subcellular location">
    <subcellularLocation>
        <location evidence="2">Cell membrane</location>
    </subcellularLocation>
    <subcellularLocation>
        <location evidence="1">Membrane</location>
        <topology evidence="1">Single-pass membrane protein</topology>
    </subcellularLocation>
</comment>
<reference evidence="14 15" key="1">
    <citation type="journal article" date="2010" name="PLoS ONE">
        <title>The Waddlia genome: a window into chlamydial biology.</title>
        <authorList>
            <person name="Bertelli C."/>
            <person name="Collyn F."/>
            <person name="Croxatto A."/>
            <person name="Ruckert C."/>
            <person name="Polkinghorne A."/>
            <person name="Kebbi-Beghdadi C."/>
            <person name="Goesmann A."/>
            <person name="Vaughan L."/>
            <person name="Greub G."/>
        </authorList>
    </citation>
    <scope>NUCLEOTIDE SEQUENCE [LARGE SCALE GENOMIC DNA]</scope>
    <source>
        <strain evidence="15">ATCC VR-1470 / WSU 86-1044</strain>
    </source>
</reference>
<name>D6YT72_WADCW</name>
<evidence type="ECO:0000256" key="5">
    <source>
        <dbReference type="ARBA" id="ARBA00022692"/>
    </source>
</evidence>
<gene>
    <name evidence="14" type="primary">pbp2</name>
    <name evidence="14" type="ordered locus">wcw_1931</name>
</gene>
<keyword evidence="6" id="KW-0133">Cell shape</keyword>
<accession>D6YT72</accession>
<feature type="domain" description="Penicillin-binding protein transpeptidase" evidence="12">
    <location>
        <begin position="845"/>
        <end position="1062"/>
    </location>
</feature>
<protein>
    <submittedName>
        <fullName evidence="14">Penicillin-binding protein</fullName>
    </submittedName>
</protein>
<dbReference type="SUPFAM" id="SSF56519">
    <property type="entry name" value="Penicillin binding protein dimerisation domain"/>
    <property type="match status" value="1"/>
</dbReference>
<keyword evidence="10" id="KW-0961">Cell wall biogenesis/degradation</keyword>
<evidence type="ECO:0000259" key="13">
    <source>
        <dbReference type="Pfam" id="PF03717"/>
    </source>
</evidence>
<dbReference type="AlphaFoldDB" id="D6YT72"/>
<dbReference type="PANTHER" id="PTHR30627">
    <property type="entry name" value="PEPTIDOGLYCAN D,D-TRANSPEPTIDASE"/>
    <property type="match status" value="1"/>
</dbReference>
<feature type="transmembrane region" description="Helical" evidence="11">
    <location>
        <begin position="20"/>
        <end position="39"/>
    </location>
</feature>
<keyword evidence="3" id="KW-1003">Cell membrane</keyword>
<evidence type="ECO:0000313" key="14">
    <source>
        <dbReference type="EMBL" id="ADI39267.1"/>
    </source>
</evidence>
<dbReference type="InterPro" id="IPR012338">
    <property type="entry name" value="Beta-lactam/transpept-like"/>
</dbReference>
<sequence length="1119" mass="128868">MPMPKRRRRARPRLTIEEKAAKVLNLVFIGFLLITLRSWHLSVILHEEKLEEARRPQKRVVIESSKRGTIRDRFNIPLAINKMQYNLAISYAQIRQIPGVVWEKENGKKVKRYIRREYIEKLSAVVGEELHLDPDYVEDLIYSKAALFHHLPYVVKEDISEGQYYRLKMLERDYPGLHTQSVPKRYYPYGKVGGEMIGYIGAISRQEYESVVQEIKSLEEWLGKYEMGQDPELPEGIETVEGVEKRYKEMVEHAYSINDYVGKMGIEGKFEEVLRGYHGKKAFASDAQGNIIQELLEGKEPQSGSRVLLTISQELQEYAEKLLIQNEAVRVPRVSRVNAQSRKKLEEKQHWIKGGAIVAMDPFSGDVLALASYPRCDPNDFISSGNGEERARKTANIRKWFETEEYIADVWNQKRPLDREFFDLKTEQIAEEAIWVDWQTYLEMILPIDSPIIEALNRVGSVKNAVIIQKHLEKLLVFSPSQSAYALFNQLYSDPPHQLYGRRLPAVQQEHLEEAVEKHRETVQFHKKALDPFFNGLESNYDKVMFLDLVRIVVDPERISDTLLKEIGSQSLVEYRNAQSAFVLIEETVRQMIWELFREVHFKRWRDLYQKEFLKQKRREEKINKVRYAKPYLDLLEQQELLMFQEFWEQHRYALLATFMTGVSFQDYPEIKPYQEMLASWEKELKGGAHQALSWSRSYWKLHQSVDGLSPEMVQDYLAGLRGFDRLNRSLLGRYRHLRSQDGQQLEKHLAAGFYPNYGYGFARSHAYRQAAVQGSIFKIVTAYEALVQTFNAFQGKQAGEIHLNPLIMVDDIYKSGKATFVGYDKNGKPIPQFYKGGRIPRSHRSGMGKMDLVRAIEMSSDPYFSLLAVDVLANPEDLARAARDFSFGSKTGIDLPAEIPGQIPYDLSVNRNGLYAMAIGQHSLVVTPLQTAVMLSAVANGGKVLKPKIVNMIVGKNEKNEGTILSFDPVVNNRIFMPDAVREVLLEGMYRAVFRSQTASLGSLSHLYENYPEAISDFIELKNQLVGKSSTAESMEQLDLDQNLGTNLYNHIWFGGILYTPDQKSEPKTFVFNDRFGTPELVVVVYLRFGAWGKDASPLAAQVAQKWREIKSKHLSRS</sequence>
<evidence type="ECO:0000313" key="15">
    <source>
        <dbReference type="Proteomes" id="UP000001505"/>
    </source>
</evidence>
<keyword evidence="8 11" id="KW-1133">Transmembrane helix</keyword>